<protein>
    <recommendedName>
        <fullName evidence="2">SGNH hydrolase-type esterase domain-containing protein</fullName>
    </recommendedName>
</protein>
<dbReference type="InterPro" id="IPR013830">
    <property type="entry name" value="SGNH_hydro"/>
</dbReference>
<dbReference type="PANTHER" id="PTHR43784">
    <property type="entry name" value="GDSL-LIKE LIPASE/ACYLHYDROLASE, PUTATIVE (AFU_ORTHOLOGUE AFUA_2G00820)-RELATED"/>
    <property type="match status" value="1"/>
</dbReference>
<feature type="domain" description="SGNH hydrolase-type esterase" evidence="2">
    <location>
        <begin position="32"/>
        <end position="205"/>
    </location>
</feature>
<feature type="region of interest" description="Disordered" evidence="1">
    <location>
        <begin position="1"/>
        <end position="27"/>
    </location>
</feature>
<dbReference type="Proteomes" id="UP000216825">
    <property type="component" value="Chromosome"/>
</dbReference>
<evidence type="ECO:0000313" key="4">
    <source>
        <dbReference type="Proteomes" id="UP000216825"/>
    </source>
</evidence>
<reference evidence="4" key="1">
    <citation type="submission" date="2017-08" db="EMBL/GenBank/DDBJ databases">
        <title>Draft Genome Sequence of Kocuria varians 80.</title>
        <authorList>
            <person name="Minaev M."/>
            <person name="Kurbakov K.A."/>
            <person name="Solodovnikova G.I."/>
            <person name="Kuznetsova O.A."/>
            <person name="Lisitsyn A.B."/>
        </authorList>
    </citation>
    <scope>NUCLEOTIDE SEQUENCE [LARGE SCALE GENOMIC DNA]</scope>
    <source>
        <strain evidence="4">80</strain>
    </source>
</reference>
<evidence type="ECO:0000259" key="2">
    <source>
        <dbReference type="Pfam" id="PF13472"/>
    </source>
</evidence>
<sequence length="291" mass="31988">MDESTPPLTTPPVPAADSTAQPPHPWHRMVSIGDSFTEGVGDPDDSVPGGFRGWADRVAEELARTTDDFAYANLAIRGRLFQPIVDEQLEPALELRPDLVTISAGGNDMLRPAADPDDIASRLDAVIEQITATGATVAMFDGPDIGNTPVLRSIRGRVAIWNENVRTVAARHDAVMVDLWGLHQLGDPRMWAPDRLHFSPLGHQLIACETLDCLGVDHGLTPDHPEGHPERTWREARRDDMVWARKYLVPWVGRRIRRRSSGDYVTAKRPAFGQATIPGAGEQIPEQAEEA</sequence>
<dbReference type="Gene3D" id="3.40.50.1110">
    <property type="entry name" value="SGNH hydrolase"/>
    <property type="match status" value="1"/>
</dbReference>
<reference evidence="3 4" key="2">
    <citation type="submission" date="2020-07" db="EMBL/GenBank/DDBJ databases">
        <title>Genome of starter culture bacteria Kocuria salsicia reveals its technological properties and safety for usage in meat industry.</title>
        <authorList>
            <person name="Michael M."/>
            <person name="Konstantin K."/>
            <person name="Evgenii K."/>
            <person name="Galina S."/>
            <person name="Oksana K."/>
            <person name="Andrei L."/>
        </authorList>
    </citation>
    <scope>NUCLEOTIDE SEQUENCE [LARGE SCALE GENOMIC DNA]</scope>
    <source>
        <strain evidence="3 4">80</strain>
    </source>
</reference>
<evidence type="ECO:0000313" key="3">
    <source>
        <dbReference type="EMBL" id="QMS56722.1"/>
    </source>
</evidence>
<dbReference type="KEGG" id="kvr:CIB50_0001437"/>
<accession>A0A7D7Q496</accession>
<dbReference type="AlphaFoldDB" id="A0A7D7Q496"/>
<evidence type="ECO:0000256" key="1">
    <source>
        <dbReference type="SAM" id="MobiDB-lite"/>
    </source>
</evidence>
<dbReference type="EMBL" id="CP059343">
    <property type="protein sequence ID" value="QMS56722.1"/>
    <property type="molecule type" value="Genomic_DNA"/>
</dbReference>
<dbReference type="InterPro" id="IPR053140">
    <property type="entry name" value="GDSL_Rv0518-like"/>
</dbReference>
<proteinExistence type="predicted"/>
<dbReference type="SUPFAM" id="SSF52266">
    <property type="entry name" value="SGNH hydrolase"/>
    <property type="match status" value="1"/>
</dbReference>
<dbReference type="InterPro" id="IPR036514">
    <property type="entry name" value="SGNH_hydro_sf"/>
</dbReference>
<name>A0A7D7Q496_KOCVA</name>
<dbReference type="RefSeq" id="WP_232300222.1">
    <property type="nucleotide sequence ID" value="NZ_CP059343.1"/>
</dbReference>
<gene>
    <name evidence="3" type="ORF">CIB50_0001437</name>
</gene>
<dbReference type="PANTHER" id="PTHR43784:SF2">
    <property type="entry name" value="GDSL-LIKE LIPASE_ACYLHYDROLASE, PUTATIVE (AFU_ORTHOLOGUE AFUA_2G00820)-RELATED"/>
    <property type="match status" value="1"/>
</dbReference>
<dbReference type="CDD" id="cd01832">
    <property type="entry name" value="SGNH_hydrolase_like_1"/>
    <property type="match status" value="1"/>
</dbReference>
<dbReference type="Pfam" id="PF13472">
    <property type="entry name" value="Lipase_GDSL_2"/>
    <property type="match status" value="1"/>
</dbReference>
<keyword evidence="4" id="KW-1185">Reference proteome</keyword>
<organism evidence="3 4">
    <name type="scientific">Kocuria varians</name>
    <name type="common">Micrococcus varians</name>
    <dbReference type="NCBI Taxonomy" id="1272"/>
    <lineage>
        <taxon>Bacteria</taxon>
        <taxon>Bacillati</taxon>
        <taxon>Actinomycetota</taxon>
        <taxon>Actinomycetes</taxon>
        <taxon>Micrococcales</taxon>
        <taxon>Micrococcaceae</taxon>
        <taxon>Kocuria</taxon>
    </lineage>
</organism>